<organism evidence="20 21">
    <name type="scientific">Acidocella aromatica</name>
    <dbReference type="NCBI Taxonomy" id="1303579"/>
    <lineage>
        <taxon>Bacteria</taxon>
        <taxon>Pseudomonadati</taxon>
        <taxon>Pseudomonadota</taxon>
        <taxon>Alphaproteobacteria</taxon>
        <taxon>Acetobacterales</taxon>
        <taxon>Acidocellaceae</taxon>
        <taxon>Acidocella</taxon>
    </lineage>
</organism>
<evidence type="ECO:0000256" key="8">
    <source>
        <dbReference type="ARBA" id="ARBA00022741"/>
    </source>
</evidence>
<dbReference type="SMART" id="SM00873">
    <property type="entry name" value="B3_4"/>
    <property type="match status" value="1"/>
</dbReference>
<keyword evidence="4 15" id="KW-0963">Cytoplasm</keyword>
<proteinExistence type="inferred from homology"/>
<dbReference type="InterPro" id="IPR012340">
    <property type="entry name" value="NA-bd_OB-fold"/>
</dbReference>
<evidence type="ECO:0000259" key="17">
    <source>
        <dbReference type="PROSITE" id="PS50886"/>
    </source>
</evidence>
<dbReference type="InterPro" id="IPR036690">
    <property type="entry name" value="Fdx_antiC-bd_sf"/>
</dbReference>
<dbReference type="InterPro" id="IPR004532">
    <property type="entry name" value="Phe-tRNA-ligase_IIc_bsu_bact"/>
</dbReference>
<dbReference type="SMART" id="SM00874">
    <property type="entry name" value="B5"/>
    <property type="match status" value="1"/>
</dbReference>
<comment type="catalytic activity">
    <reaction evidence="14 15">
        <text>tRNA(Phe) + L-phenylalanine + ATP = L-phenylalanyl-tRNA(Phe) + AMP + diphosphate + H(+)</text>
        <dbReference type="Rhea" id="RHEA:19413"/>
        <dbReference type="Rhea" id="RHEA-COMP:9668"/>
        <dbReference type="Rhea" id="RHEA-COMP:9699"/>
        <dbReference type="ChEBI" id="CHEBI:15378"/>
        <dbReference type="ChEBI" id="CHEBI:30616"/>
        <dbReference type="ChEBI" id="CHEBI:33019"/>
        <dbReference type="ChEBI" id="CHEBI:58095"/>
        <dbReference type="ChEBI" id="CHEBI:78442"/>
        <dbReference type="ChEBI" id="CHEBI:78531"/>
        <dbReference type="ChEBI" id="CHEBI:456215"/>
        <dbReference type="EC" id="6.1.1.20"/>
    </reaction>
</comment>
<keyword evidence="13 15" id="KW-0030">Aminoacyl-tRNA synthetase</keyword>
<accession>A0A840VAA3</accession>
<dbReference type="PANTHER" id="PTHR10947">
    <property type="entry name" value="PHENYLALANYL-TRNA SYNTHETASE BETA CHAIN AND LEUCINE-RICH REPEAT-CONTAINING PROTEIN 47"/>
    <property type="match status" value="1"/>
</dbReference>
<comment type="similarity">
    <text evidence="2 15">Belongs to the phenylalanyl-tRNA synthetase beta subunit family. Type 1 subfamily.</text>
</comment>
<reference evidence="20 21" key="1">
    <citation type="submission" date="2020-08" db="EMBL/GenBank/DDBJ databases">
        <title>Genomic Encyclopedia of Type Strains, Phase IV (KMG-IV): sequencing the most valuable type-strain genomes for metagenomic binning, comparative biology and taxonomic classification.</title>
        <authorList>
            <person name="Goeker M."/>
        </authorList>
    </citation>
    <scope>NUCLEOTIDE SEQUENCE [LARGE SCALE GENOMIC DNA]</scope>
    <source>
        <strain evidence="20 21">DSM 27026</strain>
    </source>
</reference>
<dbReference type="GO" id="GO:0006432">
    <property type="term" value="P:phenylalanyl-tRNA aminoacylation"/>
    <property type="evidence" value="ECO:0007669"/>
    <property type="project" value="UniProtKB-UniRule"/>
</dbReference>
<dbReference type="InterPro" id="IPR005147">
    <property type="entry name" value="tRNA_synthase_B5-dom"/>
</dbReference>
<dbReference type="Proteomes" id="UP000553706">
    <property type="component" value="Unassembled WGS sequence"/>
</dbReference>
<dbReference type="Pfam" id="PF01588">
    <property type="entry name" value="tRNA_bind"/>
    <property type="match status" value="1"/>
</dbReference>
<evidence type="ECO:0000259" key="18">
    <source>
        <dbReference type="PROSITE" id="PS51447"/>
    </source>
</evidence>
<name>A0A840VAA3_9PROT</name>
<keyword evidence="6 15" id="KW-0436">Ligase</keyword>
<dbReference type="InterPro" id="IPR002547">
    <property type="entry name" value="tRNA-bd_dom"/>
</dbReference>
<dbReference type="SMART" id="SM00896">
    <property type="entry name" value="FDX-ACB"/>
    <property type="match status" value="1"/>
</dbReference>
<sequence length="818" mass="86675">MKFSLSWLKTWLDTDASLDEITTTLSAIGLEVEGVENKAETLKPFVIAQIVEATRHPNADKLQVCRVNTGAGEVTIVCGAPNARTGLKVVMAPPGAYVPGAGITIKIGEIRGQKSEGMLTSFRELGLEGDADGIIELPEDARVGETYAKWVGLDEPIIEIAITPNRGDCLAVRGIARDLAAAGLGKLKPFTAPAIAASGASAVTWKNEFPEAAPWVLGRTVRGVKNGQSPDWLKQRLESIGLRPINTLVDITNFFTFDLGRPLHVFDVAKLSGNALTLRRGQEGDAFLGLHGKEIKPGAEDCVIADAAGAQSLAGITGGETTGCDESTTEVFIECALFDRVRIAQTGQRTGIFSDARQRFERGIDSQLLPEALDAATDLVLKLCGGEASEITEAGSRPEWTREAKLRFERIRSFGGSDISPAEAVASLERLGFAVRAEDETSVTVAVPSWRNDVAQPQSLDQAPDLPGAQAAAEGAAEIEPEVDLIEEVLRLKGLDAIAPVSLRTESVIPAPILTAKQTRTALARRALAVRGLLECVTFSFADDATCALFGETPEGLRLANPIAADLNQMRPTPLVTLSQAAARNVARGFGEFGLFEIGPAYAEDRSQTLVAAGLRVGETPLSALAPSRRYDALDAKADALAVLSALGVPMDAVTTSVGSAGFYHPGQSGELRQGPKTLLARFGALHPSLCAKLDLPVGSVAFEIFLDAIPEPKRRKKTAPALPPFQPLRRDFAFLVPETTPAETVLRAAKGAERNLIANAVLFDRYQGKGVPEGQVSLAIAVTLQPSEKSLTDAEIETVCAKIVAEVGKKAGATLRG</sequence>
<evidence type="ECO:0000256" key="9">
    <source>
        <dbReference type="ARBA" id="ARBA00022840"/>
    </source>
</evidence>
<evidence type="ECO:0000256" key="11">
    <source>
        <dbReference type="ARBA" id="ARBA00022884"/>
    </source>
</evidence>
<evidence type="ECO:0000256" key="7">
    <source>
        <dbReference type="ARBA" id="ARBA00022723"/>
    </source>
</evidence>
<dbReference type="PROSITE" id="PS51447">
    <property type="entry name" value="FDX_ACB"/>
    <property type="match status" value="1"/>
</dbReference>
<evidence type="ECO:0000256" key="15">
    <source>
        <dbReference type="HAMAP-Rule" id="MF_00283"/>
    </source>
</evidence>
<dbReference type="Gene3D" id="3.30.70.380">
    <property type="entry name" value="Ferrodoxin-fold anticodon-binding domain"/>
    <property type="match status" value="1"/>
</dbReference>
<protein>
    <recommendedName>
        <fullName evidence="15">Phenylalanine--tRNA ligase beta subunit</fullName>
        <ecNumber evidence="15">6.1.1.20</ecNumber>
    </recommendedName>
    <alternativeName>
        <fullName evidence="15">Phenylalanyl-tRNA synthetase beta subunit</fullName>
        <shortName evidence="15">PheRS</shortName>
    </alternativeName>
</protein>
<keyword evidence="21" id="KW-1185">Reference proteome</keyword>
<dbReference type="InterPro" id="IPR041616">
    <property type="entry name" value="PheRS_beta_core"/>
</dbReference>
<dbReference type="GO" id="GO:0004826">
    <property type="term" value="F:phenylalanine-tRNA ligase activity"/>
    <property type="evidence" value="ECO:0007669"/>
    <property type="project" value="UniProtKB-UniRule"/>
</dbReference>
<evidence type="ECO:0000256" key="2">
    <source>
        <dbReference type="ARBA" id="ARBA00008653"/>
    </source>
</evidence>
<dbReference type="CDD" id="cd02796">
    <property type="entry name" value="tRNA_bind_bactPheRS"/>
    <property type="match status" value="1"/>
</dbReference>
<dbReference type="InterPro" id="IPR033714">
    <property type="entry name" value="tRNA_bind_bactPheRS"/>
</dbReference>
<evidence type="ECO:0000256" key="5">
    <source>
        <dbReference type="ARBA" id="ARBA00022555"/>
    </source>
</evidence>
<feature type="domain" description="TRNA-binding" evidence="17">
    <location>
        <begin position="39"/>
        <end position="148"/>
    </location>
</feature>
<dbReference type="NCBIfam" id="NF045760">
    <property type="entry name" value="YtpR"/>
    <property type="match status" value="1"/>
</dbReference>
<dbReference type="AlphaFoldDB" id="A0A840VAA3"/>
<keyword evidence="12 15" id="KW-0648">Protein biosynthesis</keyword>
<evidence type="ECO:0000256" key="10">
    <source>
        <dbReference type="ARBA" id="ARBA00022842"/>
    </source>
</evidence>
<dbReference type="Gene3D" id="2.40.50.140">
    <property type="entry name" value="Nucleic acid-binding proteins"/>
    <property type="match status" value="1"/>
</dbReference>
<dbReference type="SUPFAM" id="SSF50249">
    <property type="entry name" value="Nucleic acid-binding proteins"/>
    <property type="match status" value="1"/>
</dbReference>
<dbReference type="SUPFAM" id="SSF54991">
    <property type="entry name" value="Anticodon-binding domain of PheRS"/>
    <property type="match status" value="1"/>
</dbReference>
<feature type="binding site" evidence="15">
    <location>
        <position position="453"/>
    </location>
    <ligand>
        <name>Mg(2+)</name>
        <dbReference type="ChEBI" id="CHEBI:18420"/>
        <note>shared with alpha subunit</note>
    </ligand>
</feature>
<dbReference type="PANTHER" id="PTHR10947:SF0">
    <property type="entry name" value="PHENYLALANINE--TRNA LIGASE BETA SUBUNIT"/>
    <property type="match status" value="1"/>
</dbReference>
<evidence type="ECO:0000256" key="6">
    <source>
        <dbReference type="ARBA" id="ARBA00022598"/>
    </source>
</evidence>
<dbReference type="Pfam" id="PF17759">
    <property type="entry name" value="tRNA_synthFbeta"/>
    <property type="match status" value="1"/>
</dbReference>
<feature type="domain" description="FDX-ACB" evidence="18">
    <location>
        <begin position="724"/>
        <end position="817"/>
    </location>
</feature>
<dbReference type="GO" id="GO:0009328">
    <property type="term" value="C:phenylalanine-tRNA ligase complex"/>
    <property type="evidence" value="ECO:0007669"/>
    <property type="project" value="TreeGrafter"/>
</dbReference>
<keyword evidence="5 16" id="KW-0820">tRNA-binding</keyword>
<feature type="binding site" evidence="15">
    <location>
        <position position="484"/>
    </location>
    <ligand>
        <name>Mg(2+)</name>
        <dbReference type="ChEBI" id="CHEBI:18420"/>
        <note>shared with alpha subunit</note>
    </ligand>
</feature>
<comment type="caution">
    <text evidence="20">The sequence shown here is derived from an EMBL/GenBank/DDBJ whole genome shotgun (WGS) entry which is preliminary data.</text>
</comment>
<dbReference type="PROSITE" id="PS51483">
    <property type="entry name" value="B5"/>
    <property type="match status" value="1"/>
</dbReference>
<evidence type="ECO:0000256" key="16">
    <source>
        <dbReference type="PROSITE-ProRule" id="PRU00209"/>
    </source>
</evidence>
<dbReference type="Gene3D" id="3.30.930.10">
    <property type="entry name" value="Bira Bifunctional Protein, Domain 2"/>
    <property type="match status" value="1"/>
</dbReference>
<evidence type="ECO:0000256" key="3">
    <source>
        <dbReference type="ARBA" id="ARBA00011209"/>
    </source>
</evidence>
<dbReference type="HAMAP" id="MF_00283">
    <property type="entry name" value="Phe_tRNA_synth_beta1"/>
    <property type="match status" value="1"/>
</dbReference>
<dbReference type="InterPro" id="IPR020825">
    <property type="entry name" value="Phe-tRNA_synthase-like_B3/B4"/>
</dbReference>
<dbReference type="Pfam" id="PF03147">
    <property type="entry name" value="FDX-ACB"/>
    <property type="match status" value="1"/>
</dbReference>
<evidence type="ECO:0000256" key="4">
    <source>
        <dbReference type="ARBA" id="ARBA00022490"/>
    </source>
</evidence>
<feature type="binding site" evidence="15">
    <location>
        <position position="487"/>
    </location>
    <ligand>
        <name>Mg(2+)</name>
        <dbReference type="ChEBI" id="CHEBI:18420"/>
        <note>shared with alpha subunit</note>
    </ligand>
</feature>
<evidence type="ECO:0000256" key="12">
    <source>
        <dbReference type="ARBA" id="ARBA00022917"/>
    </source>
</evidence>
<dbReference type="InterPro" id="IPR045060">
    <property type="entry name" value="Phe-tRNA-ligase_IIc_bsu"/>
</dbReference>
<gene>
    <name evidence="15" type="primary">pheT</name>
    <name evidence="20" type="ORF">HNP71_000884</name>
</gene>
<dbReference type="GO" id="GO:0005524">
    <property type="term" value="F:ATP binding"/>
    <property type="evidence" value="ECO:0007669"/>
    <property type="project" value="UniProtKB-UniRule"/>
</dbReference>
<dbReference type="NCBIfam" id="TIGR00472">
    <property type="entry name" value="pheT_bact"/>
    <property type="match status" value="1"/>
</dbReference>
<evidence type="ECO:0000256" key="1">
    <source>
        <dbReference type="ARBA" id="ARBA00004496"/>
    </source>
</evidence>
<keyword evidence="10 15" id="KW-0460">Magnesium</keyword>
<dbReference type="Pfam" id="PF03484">
    <property type="entry name" value="B5"/>
    <property type="match status" value="1"/>
</dbReference>
<evidence type="ECO:0000313" key="21">
    <source>
        <dbReference type="Proteomes" id="UP000553706"/>
    </source>
</evidence>
<dbReference type="PROSITE" id="PS50886">
    <property type="entry name" value="TRBD"/>
    <property type="match status" value="1"/>
</dbReference>
<keyword evidence="8 15" id="KW-0547">Nucleotide-binding</keyword>
<dbReference type="Gene3D" id="3.30.56.10">
    <property type="match status" value="2"/>
</dbReference>
<dbReference type="RefSeq" id="WP_183265652.1">
    <property type="nucleotide sequence ID" value="NZ_JACHFJ010000002.1"/>
</dbReference>
<dbReference type="EMBL" id="JACHFJ010000002">
    <property type="protein sequence ID" value="MBB5372646.1"/>
    <property type="molecule type" value="Genomic_DNA"/>
</dbReference>
<comment type="subunit">
    <text evidence="3 15">Tetramer of two alpha and two beta subunits.</text>
</comment>
<dbReference type="SUPFAM" id="SSF56037">
    <property type="entry name" value="PheT/TilS domain"/>
    <property type="match status" value="1"/>
</dbReference>
<dbReference type="InterPro" id="IPR005121">
    <property type="entry name" value="Fdx_antiC-bd"/>
</dbReference>
<dbReference type="GO" id="GO:0000287">
    <property type="term" value="F:magnesium ion binding"/>
    <property type="evidence" value="ECO:0007669"/>
    <property type="project" value="UniProtKB-UniRule"/>
</dbReference>
<dbReference type="GO" id="GO:0000049">
    <property type="term" value="F:tRNA binding"/>
    <property type="evidence" value="ECO:0007669"/>
    <property type="project" value="UniProtKB-UniRule"/>
</dbReference>
<evidence type="ECO:0000256" key="13">
    <source>
        <dbReference type="ARBA" id="ARBA00023146"/>
    </source>
</evidence>
<dbReference type="Pfam" id="PF03483">
    <property type="entry name" value="B3_4"/>
    <property type="match status" value="1"/>
</dbReference>
<comment type="cofactor">
    <cofactor evidence="15">
        <name>Mg(2+)</name>
        <dbReference type="ChEBI" id="CHEBI:18420"/>
    </cofactor>
    <text evidence="15">Binds 2 magnesium ions per tetramer.</text>
</comment>
<keyword evidence="7 15" id="KW-0479">Metal-binding</keyword>
<feature type="domain" description="B5" evidence="19">
    <location>
        <begin position="399"/>
        <end position="500"/>
    </location>
</feature>
<dbReference type="Gene3D" id="3.50.40.10">
    <property type="entry name" value="Phenylalanyl-trna Synthetase, Chain B, domain 3"/>
    <property type="match status" value="1"/>
</dbReference>
<feature type="binding site" evidence="15">
    <location>
        <position position="488"/>
    </location>
    <ligand>
        <name>Mg(2+)</name>
        <dbReference type="ChEBI" id="CHEBI:18420"/>
        <note>shared with alpha subunit</note>
    </ligand>
</feature>
<evidence type="ECO:0000313" key="20">
    <source>
        <dbReference type="EMBL" id="MBB5372646.1"/>
    </source>
</evidence>
<keyword evidence="9 15" id="KW-0067">ATP-binding</keyword>
<dbReference type="InterPro" id="IPR009061">
    <property type="entry name" value="DNA-bd_dom_put_sf"/>
</dbReference>
<evidence type="ECO:0000256" key="14">
    <source>
        <dbReference type="ARBA" id="ARBA00049255"/>
    </source>
</evidence>
<evidence type="ECO:0000259" key="19">
    <source>
        <dbReference type="PROSITE" id="PS51483"/>
    </source>
</evidence>
<keyword evidence="11 16" id="KW-0694">RNA-binding</keyword>
<dbReference type="InterPro" id="IPR005146">
    <property type="entry name" value="B3/B4_tRNA-bd"/>
</dbReference>
<dbReference type="FunFam" id="2.40.50.140:FF:000045">
    <property type="entry name" value="Phenylalanine--tRNA ligase beta subunit"/>
    <property type="match status" value="1"/>
</dbReference>
<dbReference type="InterPro" id="IPR045864">
    <property type="entry name" value="aa-tRNA-synth_II/BPL/LPL"/>
</dbReference>
<dbReference type="SUPFAM" id="SSF46955">
    <property type="entry name" value="Putative DNA-binding domain"/>
    <property type="match status" value="1"/>
</dbReference>
<comment type="subcellular location">
    <subcellularLocation>
        <location evidence="1 15">Cytoplasm</location>
    </subcellularLocation>
</comment>
<dbReference type="SUPFAM" id="SSF55681">
    <property type="entry name" value="Class II aaRS and biotin synthetases"/>
    <property type="match status" value="1"/>
</dbReference>
<dbReference type="EC" id="6.1.1.20" evidence="15"/>